<dbReference type="GO" id="GO:0005524">
    <property type="term" value="F:ATP binding"/>
    <property type="evidence" value="ECO:0007669"/>
    <property type="project" value="UniProtKB-KW"/>
</dbReference>
<proteinExistence type="predicted"/>
<dbReference type="InterPro" id="IPR000719">
    <property type="entry name" value="Prot_kinase_dom"/>
</dbReference>
<dbReference type="Pfam" id="PF00069">
    <property type="entry name" value="Pkinase"/>
    <property type="match status" value="1"/>
</dbReference>
<evidence type="ECO:0000313" key="10">
    <source>
        <dbReference type="Proteomes" id="UP001178507"/>
    </source>
</evidence>
<evidence type="ECO:0000259" key="8">
    <source>
        <dbReference type="PROSITE" id="PS51285"/>
    </source>
</evidence>
<dbReference type="Gene3D" id="3.30.200.20">
    <property type="entry name" value="Phosphorylase Kinase, domain 1"/>
    <property type="match status" value="1"/>
</dbReference>
<evidence type="ECO:0000256" key="2">
    <source>
        <dbReference type="ARBA" id="ARBA00022679"/>
    </source>
</evidence>
<feature type="domain" description="Protein kinase" evidence="7">
    <location>
        <begin position="47"/>
        <end position="304"/>
    </location>
</feature>
<keyword evidence="2" id="KW-0808">Transferase</keyword>
<dbReference type="PROSITE" id="PS50011">
    <property type="entry name" value="PROTEIN_KINASE_DOM"/>
    <property type="match status" value="1"/>
</dbReference>
<dbReference type="InterPro" id="IPR011009">
    <property type="entry name" value="Kinase-like_dom_sf"/>
</dbReference>
<dbReference type="AlphaFoldDB" id="A0AA36MS86"/>
<dbReference type="Gene3D" id="1.10.510.10">
    <property type="entry name" value="Transferase(Phosphotransferase) domain 1"/>
    <property type="match status" value="1"/>
</dbReference>
<dbReference type="Proteomes" id="UP001178507">
    <property type="component" value="Unassembled WGS sequence"/>
</dbReference>
<keyword evidence="5" id="KW-0067">ATP-binding</keyword>
<keyword evidence="3" id="KW-0547">Nucleotide-binding</keyword>
<dbReference type="PROSITE" id="PS51285">
    <property type="entry name" value="AGC_KINASE_CTER"/>
    <property type="match status" value="1"/>
</dbReference>
<dbReference type="PANTHER" id="PTHR24353:SF37">
    <property type="entry name" value="CAMP-DEPENDENT PROTEIN KINASE CATALYTIC SUBUNIT PRKX"/>
    <property type="match status" value="1"/>
</dbReference>
<dbReference type="SUPFAM" id="SSF56112">
    <property type="entry name" value="Protein kinase-like (PK-like)"/>
    <property type="match status" value="1"/>
</dbReference>
<evidence type="ECO:0000256" key="4">
    <source>
        <dbReference type="ARBA" id="ARBA00022777"/>
    </source>
</evidence>
<evidence type="ECO:0000256" key="5">
    <source>
        <dbReference type="ARBA" id="ARBA00022840"/>
    </source>
</evidence>
<keyword evidence="10" id="KW-1185">Reference proteome</keyword>
<dbReference type="PANTHER" id="PTHR24353">
    <property type="entry name" value="CYCLIC NUCLEOTIDE-DEPENDENT PROTEIN KINASE"/>
    <property type="match status" value="1"/>
</dbReference>
<protein>
    <submittedName>
        <fullName evidence="9">Uncharacterized protein</fullName>
    </submittedName>
</protein>
<keyword evidence="1" id="KW-0723">Serine/threonine-protein kinase</keyword>
<reference evidence="9" key="1">
    <citation type="submission" date="2023-08" db="EMBL/GenBank/DDBJ databases">
        <authorList>
            <person name="Chen Y."/>
            <person name="Shah S."/>
            <person name="Dougan E. K."/>
            <person name="Thang M."/>
            <person name="Chan C."/>
        </authorList>
    </citation>
    <scope>NUCLEOTIDE SEQUENCE</scope>
</reference>
<dbReference type="GO" id="GO:0004691">
    <property type="term" value="F:cAMP-dependent protein kinase activity"/>
    <property type="evidence" value="ECO:0007669"/>
    <property type="project" value="TreeGrafter"/>
</dbReference>
<feature type="region of interest" description="Disordered" evidence="6">
    <location>
        <begin position="371"/>
        <end position="427"/>
    </location>
</feature>
<organism evidence="9 10">
    <name type="scientific">Effrenium voratum</name>
    <dbReference type="NCBI Taxonomy" id="2562239"/>
    <lineage>
        <taxon>Eukaryota</taxon>
        <taxon>Sar</taxon>
        <taxon>Alveolata</taxon>
        <taxon>Dinophyceae</taxon>
        <taxon>Suessiales</taxon>
        <taxon>Symbiodiniaceae</taxon>
        <taxon>Effrenium</taxon>
    </lineage>
</organism>
<dbReference type="GO" id="GO:0005952">
    <property type="term" value="C:cAMP-dependent protein kinase complex"/>
    <property type="evidence" value="ECO:0007669"/>
    <property type="project" value="TreeGrafter"/>
</dbReference>
<evidence type="ECO:0000256" key="6">
    <source>
        <dbReference type="SAM" id="MobiDB-lite"/>
    </source>
</evidence>
<dbReference type="InterPro" id="IPR000961">
    <property type="entry name" value="AGC-kinase_C"/>
</dbReference>
<evidence type="ECO:0000259" key="7">
    <source>
        <dbReference type="PROSITE" id="PS50011"/>
    </source>
</evidence>
<evidence type="ECO:0000256" key="1">
    <source>
        <dbReference type="ARBA" id="ARBA00022527"/>
    </source>
</evidence>
<dbReference type="SMART" id="SM00220">
    <property type="entry name" value="S_TKc"/>
    <property type="match status" value="1"/>
</dbReference>
<feature type="compositionally biased region" description="Basic and acidic residues" evidence="6">
    <location>
        <begin position="371"/>
        <end position="408"/>
    </location>
</feature>
<name>A0AA36MS86_9DINO</name>
<gene>
    <name evidence="9" type="ORF">EVOR1521_LOCUS6794</name>
</gene>
<dbReference type="FunFam" id="1.10.510.10:FF:000008">
    <property type="entry name" value="Non-specific serine/threonine protein kinase"/>
    <property type="match status" value="1"/>
</dbReference>
<comment type="caution">
    <text evidence="9">The sequence shown here is derived from an EMBL/GenBank/DDBJ whole genome shotgun (WGS) entry which is preliminary data.</text>
</comment>
<keyword evidence="4" id="KW-0418">Kinase</keyword>
<accession>A0AA36MS86</accession>
<sequence length="427" mass="48000">MDVIRRSVNSVLSTGRKADASSLGTCNKAWDEFLVKRDQKGISLEDFELGRSIGKGRFATVKIAELKEQRDLPICLKVLRKTAVIELEQAEHVVNEKNVLTSVSSPFMIRVLDTFQDTHRLYIAMELVIGGELFTLLRAKKKFEEHASRFFAAEMASALLHLHSMLVVFRDLKPENILVHKSGHLKLTDFGFAKYLKAGKTATICGTTEYMAPEIINRQPYGLMVDWWSFGVLVYEMLAGRSPFNDADENQVLSLVLAGRVSYPVNFSKESKDFVARLLTKSPTRRLGAPEIADSWTIKGHAFFKPLNWTDVESGNLTPPFVPQLTNPMDNFTQIEDSEQVTGEPPSCEAFGNWDQCVDFSAEGKALAAELEQKRRDAKEEEARKLQEEDEARRKRMEGEETTAKEVDVDVTPVTVKPSKGSCCEVQ</sequence>
<evidence type="ECO:0000256" key="3">
    <source>
        <dbReference type="ARBA" id="ARBA00022741"/>
    </source>
</evidence>
<dbReference type="EMBL" id="CAUJNA010000520">
    <property type="protein sequence ID" value="CAJ1378180.1"/>
    <property type="molecule type" value="Genomic_DNA"/>
</dbReference>
<feature type="domain" description="AGC-kinase C-terminal" evidence="8">
    <location>
        <begin position="305"/>
        <end position="366"/>
    </location>
</feature>
<evidence type="ECO:0000313" key="9">
    <source>
        <dbReference type="EMBL" id="CAJ1378180.1"/>
    </source>
</evidence>